<feature type="coiled-coil region" evidence="1">
    <location>
        <begin position="6"/>
        <end position="47"/>
    </location>
</feature>
<feature type="compositionally biased region" description="Polar residues" evidence="2">
    <location>
        <begin position="952"/>
        <end position="961"/>
    </location>
</feature>
<dbReference type="VEuPathDB" id="CryptoDB:Cvel_3754"/>
<feature type="compositionally biased region" description="Basic and acidic residues" evidence="2">
    <location>
        <begin position="727"/>
        <end position="738"/>
    </location>
</feature>
<feature type="region of interest" description="Disordered" evidence="2">
    <location>
        <begin position="104"/>
        <end position="170"/>
    </location>
</feature>
<name>A0A0G4FUS3_9ALVE</name>
<evidence type="ECO:0000256" key="2">
    <source>
        <dbReference type="SAM" id="MobiDB-lite"/>
    </source>
</evidence>
<feature type="region of interest" description="Disordered" evidence="2">
    <location>
        <begin position="197"/>
        <end position="253"/>
    </location>
</feature>
<feature type="compositionally biased region" description="Basic and acidic residues" evidence="2">
    <location>
        <begin position="985"/>
        <end position="999"/>
    </location>
</feature>
<feature type="region of interest" description="Disordered" evidence="2">
    <location>
        <begin position="557"/>
        <end position="754"/>
    </location>
</feature>
<evidence type="ECO:0000256" key="1">
    <source>
        <dbReference type="SAM" id="Coils"/>
    </source>
</evidence>
<protein>
    <submittedName>
        <fullName evidence="3">Uncharacterized protein</fullName>
    </submittedName>
</protein>
<feature type="compositionally biased region" description="Basic and acidic residues" evidence="2">
    <location>
        <begin position="505"/>
        <end position="522"/>
    </location>
</feature>
<feature type="region of interest" description="Disordered" evidence="2">
    <location>
        <begin position="505"/>
        <end position="545"/>
    </location>
</feature>
<feature type="region of interest" description="Disordered" evidence="2">
    <location>
        <begin position="929"/>
        <end position="1101"/>
    </location>
</feature>
<feature type="compositionally biased region" description="Low complexity" evidence="2">
    <location>
        <begin position="589"/>
        <end position="627"/>
    </location>
</feature>
<feature type="compositionally biased region" description="Polar residues" evidence="2">
    <location>
        <begin position="207"/>
        <end position="222"/>
    </location>
</feature>
<feature type="compositionally biased region" description="Gly residues" evidence="2">
    <location>
        <begin position="1012"/>
        <end position="1021"/>
    </location>
</feature>
<reference evidence="3" key="1">
    <citation type="submission" date="2014-11" db="EMBL/GenBank/DDBJ databases">
        <authorList>
            <person name="Otto D Thomas"/>
            <person name="Naeem Raeece"/>
        </authorList>
    </citation>
    <scope>NUCLEOTIDE SEQUENCE</scope>
</reference>
<feature type="compositionally biased region" description="Basic and acidic residues" evidence="2">
    <location>
        <begin position="160"/>
        <end position="170"/>
    </location>
</feature>
<feature type="region of interest" description="Disordered" evidence="2">
    <location>
        <begin position="775"/>
        <end position="886"/>
    </location>
</feature>
<feature type="compositionally biased region" description="Polar residues" evidence="2">
    <location>
        <begin position="104"/>
        <end position="118"/>
    </location>
</feature>
<sequence length="1101" mass="117930">MRLDREERAEKERNLLEEKVRDQKDQIESLKSKAKQLKVERDLNAEQTAETSRQLAKAHALNKRLIQAVTTLHSKCTELSEKVESEHRDTLALLGHTAKDISAARQTKSPLLSIQDRTPPSPHLSTFRADLPQQTGSSGGDDSVIRVLQSSVPAPPDGSKAPEVHTHQREITPVEVSGPDLDVIRQDNPHLAALIESFGSDPIPPEGNTTQRSKGSENIQSSRKGRAAVPPLPSLPAPSLDGHTTTQAPLSSIRKVGKPLAARMTKAATARAQVGCTAAAKVRAASEGPDAKRRSAWNGAVVQPQSHRVNPTAAMQLGQAQQSDRSDGKDETVTSLRAKGAVTEQAGQTGGRRRLIGRERFEELQQQEREAHAIERKRRRSAPVSKLRTRMSRLKEMVPYDPPKGVEDVRNFPTEPWNKSSVPDAHSQRVMTSVRLQLSTRVEEQQQRIHDLEVLLEAQKAEVALAKRRCTAILSRRNVLEKFLLEAVQEVRGIAKERRHMILRESHDDDDEKQNSHLDRLQRKPVAPSDRGWESGMITVAPSDKGWESGMITVATTGSRAPQGSEFDADSRRGAPPIHPSGSAASQAHSPGHSFSPSRSHSGSPPATTLSSLRALPAPDSASSSHPPAAPHPPPPRGKEQLEADLQVAVKRHGWTLSPRAPAHPGDPERPPQSTAAAPVFKAGGRQGEGASVADTAGEEGGRETLGRISVRITPERPPTSQNGAIGKREQESQDTKNKPAGAEETDDGRTASSVSLSVAEVAVNTVFQMAATAAGDKRANSPEASLLPHTAAAAAEQNRSMPQKKHAQSHQHPAGAPSETINSLPLAVGAVPLPPSQEGSKPQQQQQQQQRGGNEAPAEGEGDRMGNMKKTFAQKAYRQISKRSLPTSSMHKEAVIELLFKKVHGDRNAMRLLKGALSESILGLQRVGGAPDVQRNMEQTPRHAPTRDSSDLNVTGSVNESARRQGGREGLGGVAETATLTHSQGREKEEGEEREGKRGTAKSSEGQKGPESGGGAGEGLSGNRTGLHERKPRGSSSFSSSSSSSSSSASAVSASGSARLETKVQTQTQPVTSAAQGDAQATCEPAEEEDTGGTFLTAIP</sequence>
<organism evidence="3">
    <name type="scientific">Chromera velia CCMP2878</name>
    <dbReference type="NCBI Taxonomy" id="1169474"/>
    <lineage>
        <taxon>Eukaryota</taxon>
        <taxon>Sar</taxon>
        <taxon>Alveolata</taxon>
        <taxon>Colpodellida</taxon>
        <taxon>Chromeraceae</taxon>
        <taxon>Chromera</taxon>
    </lineage>
</organism>
<proteinExistence type="predicted"/>
<keyword evidence="1" id="KW-0175">Coiled coil</keyword>
<feature type="compositionally biased region" description="Polar residues" evidence="2">
    <location>
        <begin position="1064"/>
        <end position="1076"/>
    </location>
</feature>
<feature type="compositionally biased region" description="Low complexity" evidence="2">
    <location>
        <begin position="1036"/>
        <end position="1059"/>
    </location>
</feature>
<dbReference type="EMBL" id="CDMZ01000639">
    <property type="protein sequence ID" value="CEM18475.1"/>
    <property type="molecule type" value="Genomic_DNA"/>
</dbReference>
<accession>A0A0G4FUS3</accession>
<evidence type="ECO:0000313" key="3">
    <source>
        <dbReference type="EMBL" id="CEM18475.1"/>
    </source>
</evidence>
<dbReference type="AlphaFoldDB" id="A0A0G4FUS3"/>
<gene>
    <name evidence="3" type="ORF">Cvel_3754</name>
</gene>
<feature type="coiled-coil region" evidence="1">
    <location>
        <begin position="442"/>
        <end position="469"/>
    </location>
</feature>